<gene>
    <name evidence="1" type="ORF">SAMN02745129_2291</name>
</gene>
<sequence length="155" mass="17150">MTVTTQTNPLADVKTGDTLMLPDRIGRRRSAWHKSTAHHPSHSLLIWRAHTVESHTPKFVTVGGKKYRRDSYGNSRTPNFQLPGTELENGVVVPSEPTSQEEIAGFEALYNQADSAPGMINIKSFTDQLPLALAAEFANRAKALEAELRARVDNQ</sequence>
<accession>A0A1M5TVK1</accession>
<dbReference type="Proteomes" id="UP000184268">
    <property type="component" value="Unassembled WGS sequence"/>
</dbReference>
<keyword evidence="2" id="KW-1185">Reference proteome</keyword>
<organism evidence="1 2">
    <name type="scientific">Ferrimonas marina</name>
    <dbReference type="NCBI Taxonomy" id="299255"/>
    <lineage>
        <taxon>Bacteria</taxon>
        <taxon>Pseudomonadati</taxon>
        <taxon>Pseudomonadota</taxon>
        <taxon>Gammaproteobacteria</taxon>
        <taxon>Alteromonadales</taxon>
        <taxon>Ferrimonadaceae</taxon>
        <taxon>Ferrimonas</taxon>
    </lineage>
</organism>
<proteinExistence type="predicted"/>
<dbReference type="EMBL" id="FQXG01000003">
    <property type="protein sequence ID" value="SHH54660.1"/>
    <property type="molecule type" value="Genomic_DNA"/>
</dbReference>
<name>A0A1M5TVK1_9GAMM</name>
<protein>
    <submittedName>
        <fullName evidence="1">Uncharacterized protein</fullName>
    </submittedName>
</protein>
<dbReference type="AlphaFoldDB" id="A0A1M5TVK1"/>
<dbReference type="STRING" id="299255.SAMN02745129_2291"/>
<evidence type="ECO:0000313" key="2">
    <source>
        <dbReference type="Proteomes" id="UP000184268"/>
    </source>
</evidence>
<reference evidence="1 2" key="1">
    <citation type="submission" date="2016-11" db="EMBL/GenBank/DDBJ databases">
        <authorList>
            <person name="Jaros S."/>
            <person name="Januszkiewicz K."/>
            <person name="Wedrychowicz H."/>
        </authorList>
    </citation>
    <scope>NUCLEOTIDE SEQUENCE [LARGE SCALE GENOMIC DNA]</scope>
    <source>
        <strain evidence="1 2">DSM 16917</strain>
    </source>
</reference>
<dbReference type="RefSeq" id="WP_067655940.1">
    <property type="nucleotide sequence ID" value="NZ_FQXG01000003.1"/>
</dbReference>
<evidence type="ECO:0000313" key="1">
    <source>
        <dbReference type="EMBL" id="SHH54660.1"/>
    </source>
</evidence>